<name>A0A939JS94_9ACTN</name>
<comment type="caution">
    <text evidence="1">The sequence shown here is derived from an EMBL/GenBank/DDBJ whole genome shotgun (WGS) entry which is preliminary data.</text>
</comment>
<reference evidence="1" key="1">
    <citation type="submission" date="2021-03" db="EMBL/GenBank/DDBJ databases">
        <title>Streptomyces strains.</title>
        <authorList>
            <person name="Lund M.B."/>
            <person name="Toerring T."/>
        </authorList>
    </citation>
    <scope>NUCLEOTIDE SEQUENCE</scope>
    <source>
        <strain evidence="1">JCM 4242</strain>
    </source>
</reference>
<dbReference type="NCBIfam" id="NF033212">
    <property type="entry name" value="SapB_AmfS_lanti"/>
    <property type="match status" value="1"/>
</dbReference>
<dbReference type="AlphaFoldDB" id="A0A939JS94"/>
<accession>A0A939JS94</accession>
<proteinExistence type="predicted"/>
<gene>
    <name evidence="1" type="ORF">J1792_17100</name>
</gene>
<dbReference type="Proteomes" id="UP000664781">
    <property type="component" value="Unassembled WGS sequence"/>
</dbReference>
<evidence type="ECO:0000313" key="2">
    <source>
        <dbReference type="Proteomes" id="UP000664781"/>
    </source>
</evidence>
<evidence type="ECO:0000313" key="1">
    <source>
        <dbReference type="EMBL" id="MBO0654434.1"/>
    </source>
</evidence>
<dbReference type="EMBL" id="JAFMOF010000002">
    <property type="protein sequence ID" value="MBO0654434.1"/>
    <property type="molecule type" value="Genomic_DNA"/>
</dbReference>
<dbReference type="RefSeq" id="WP_107430997.1">
    <property type="nucleotide sequence ID" value="NZ_JAFMOF010000002.1"/>
</dbReference>
<dbReference type="InterPro" id="IPR045825">
    <property type="entry name" value="RamS"/>
</dbReference>
<sequence length="52" mass="5483">MILLDLQVMGVAYRVYDARGEGLDASTGPNSDLSVGTCDEPSNLSVLLCHEG</sequence>
<organism evidence="1 2">
    <name type="scientific">Streptomyces triculaminicus</name>
    <dbReference type="NCBI Taxonomy" id="2816232"/>
    <lineage>
        <taxon>Bacteria</taxon>
        <taxon>Bacillati</taxon>
        <taxon>Actinomycetota</taxon>
        <taxon>Actinomycetes</taxon>
        <taxon>Kitasatosporales</taxon>
        <taxon>Streptomycetaceae</taxon>
        <taxon>Streptomyces</taxon>
    </lineage>
</organism>
<dbReference type="Pfam" id="PF19402">
    <property type="entry name" value="RamS"/>
    <property type="match status" value="1"/>
</dbReference>
<keyword evidence="2" id="KW-1185">Reference proteome</keyword>
<protein>
    <submittedName>
        <fullName evidence="1">SapB/AmfS family lanthipeptide</fullName>
    </submittedName>
</protein>